<dbReference type="InterPro" id="IPR000182">
    <property type="entry name" value="GNAT_dom"/>
</dbReference>
<dbReference type="PANTHER" id="PTHR42791">
    <property type="entry name" value="GNAT FAMILY ACETYLTRANSFERASE"/>
    <property type="match status" value="1"/>
</dbReference>
<proteinExistence type="predicted"/>
<evidence type="ECO:0000313" key="2">
    <source>
        <dbReference type="EMBL" id="SVB33728.1"/>
    </source>
</evidence>
<accession>A0A382D5L4</accession>
<reference evidence="2" key="1">
    <citation type="submission" date="2018-05" db="EMBL/GenBank/DDBJ databases">
        <authorList>
            <person name="Lanie J.A."/>
            <person name="Ng W.-L."/>
            <person name="Kazmierczak K.M."/>
            <person name="Andrzejewski T.M."/>
            <person name="Davidsen T.M."/>
            <person name="Wayne K.J."/>
            <person name="Tettelin H."/>
            <person name="Glass J.I."/>
            <person name="Rusch D."/>
            <person name="Podicherti R."/>
            <person name="Tsui H.-C.T."/>
            <person name="Winkler M.E."/>
        </authorList>
    </citation>
    <scope>NUCLEOTIDE SEQUENCE</scope>
</reference>
<organism evidence="2">
    <name type="scientific">marine metagenome</name>
    <dbReference type="NCBI Taxonomy" id="408172"/>
    <lineage>
        <taxon>unclassified sequences</taxon>
        <taxon>metagenomes</taxon>
        <taxon>ecological metagenomes</taxon>
    </lineage>
</organism>
<dbReference type="Gene3D" id="3.40.630.30">
    <property type="match status" value="1"/>
</dbReference>
<evidence type="ECO:0000259" key="1">
    <source>
        <dbReference type="PROSITE" id="PS51186"/>
    </source>
</evidence>
<feature type="domain" description="N-acetyltransferase" evidence="1">
    <location>
        <begin position="87"/>
        <end position="170"/>
    </location>
</feature>
<dbReference type="InterPro" id="IPR052523">
    <property type="entry name" value="Trichothecene_AcTrans"/>
</dbReference>
<feature type="non-terminal residue" evidence="2">
    <location>
        <position position="1"/>
    </location>
</feature>
<dbReference type="CDD" id="cd04301">
    <property type="entry name" value="NAT_SF"/>
    <property type="match status" value="1"/>
</dbReference>
<protein>
    <recommendedName>
        <fullName evidence="1">N-acetyltransferase domain-containing protein</fullName>
    </recommendedName>
</protein>
<dbReference type="InterPro" id="IPR016181">
    <property type="entry name" value="Acyl_CoA_acyltransferase"/>
</dbReference>
<dbReference type="SUPFAM" id="SSF55729">
    <property type="entry name" value="Acyl-CoA N-acyltransferases (Nat)"/>
    <property type="match status" value="1"/>
</dbReference>
<name>A0A382D5L4_9ZZZZ</name>
<dbReference type="AlphaFoldDB" id="A0A382D5L4"/>
<dbReference type="PROSITE" id="PS51186">
    <property type="entry name" value="GNAT"/>
    <property type="match status" value="1"/>
</dbReference>
<dbReference type="EMBL" id="UINC01037760">
    <property type="protein sequence ID" value="SVB33728.1"/>
    <property type="molecule type" value="Genomic_DNA"/>
</dbReference>
<dbReference type="Pfam" id="PF00583">
    <property type="entry name" value="Acetyltransf_1"/>
    <property type="match status" value="1"/>
</dbReference>
<sequence length="170" mass="19007">SYILPDPDTRFPALEYYSRSYAYASCLAGGVYGTLDPVTGIAVWGVPGSPVTPEHRNRSGLDRLPESFGTGAYRRYKHMVDFFESLIGRDVPTPHWYLSILGVDPDHQGKGLGGTLLQPALAQADEEGLPCYLETLEEKNLAFYLRHGFKVLVDDREPHSGLQFWTMIRS</sequence>
<gene>
    <name evidence="2" type="ORF">METZ01_LOCUS186582</name>
</gene>
<dbReference type="PANTHER" id="PTHR42791:SF1">
    <property type="entry name" value="N-ACETYLTRANSFERASE DOMAIN-CONTAINING PROTEIN"/>
    <property type="match status" value="1"/>
</dbReference>
<dbReference type="GO" id="GO:0016747">
    <property type="term" value="F:acyltransferase activity, transferring groups other than amino-acyl groups"/>
    <property type="evidence" value="ECO:0007669"/>
    <property type="project" value="InterPro"/>
</dbReference>